<dbReference type="Gene3D" id="3.30.70.20">
    <property type="match status" value="1"/>
</dbReference>
<feature type="domain" description="4Fe-4S ferredoxin-type" evidence="9">
    <location>
        <begin position="701"/>
        <end position="730"/>
    </location>
</feature>
<evidence type="ECO:0000256" key="1">
    <source>
        <dbReference type="ARBA" id="ARBA00009032"/>
    </source>
</evidence>
<dbReference type="Pfam" id="PF12838">
    <property type="entry name" value="Fer4_7"/>
    <property type="match status" value="1"/>
</dbReference>
<dbReference type="PROSITE" id="PS00198">
    <property type="entry name" value="4FE4S_FER_1"/>
    <property type="match status" value="1"/>
</dbReference>
<keyword evidence="8" id="KW-0411">Iron-sulfur</keyword>
<dbReference type="PANTHER" id="PTHR32154:SF0">
    <property type="entry name" value="PYRUVATE-FLAVODOXIN OXIDOREDUCTASE-RELATED"/>
    <property type="match status" value="1"/>
</dbReference>
<dbReference type="GO" id="GO:0044281">
    <property type="term" value="P:small molecule metabolic process"/>
    <property type="evidence" value="ECO:0007669"/>
    <property type="project" value="UniProtKB-ARBA"/>
</dbReference>
<dbReference type="InterPro" id="IPR033412">
    <property type="entry name" value="PFOR_II"/>
</dbReference>
<evidence type="ECO:0000313" key="11">
    <source>
        <dbReference type="Proteomes" id="UP000199592"/>
    </source>
</evidence>
<dbReference type="InterPro" id="IPR017900">
    <property type="entry name" value="4Fe4S_Fe_S_CS"/>
</dbReference>
<evidence type="ECO:0000256" key="6">
    <source>
        <dbReference type="ARBA" id="ARBA00023002"/>
    </source>
</evidence>
<dbReference type="STRING" id="1073328.SAMN05216294_2036"/>
<dbReference type="RefSeq" id="WP_090295015.1">
    <property type="nucleotide sequence ID" value="NZ_FNKI01000002.1"/>
</dbReference>
<dbReference type="SMART" id="SM00890">
    <property type="entry name" value="EKR"/>
    <property type="match status" value="1"/>
</dbReference>
<dbReference type="InterPro" id="IPR017896">
    <property type="entry name" value="4Fe4S_Fe-S-bd"/>
</dbReference>
<dbReference type="SUPFAM" id="SSF53323">
    <property type="entry name" value="Pyruvate-ferredoxin oxidoreductase, PFOR, domain III"/>
    <property type="match status" value="1"/>
</dbReference>
<dbReference type="Pfam" id="PF01855">
    <property type="entry name" value="POR_N"/>
    <property type="match status" value="1"/>
</dbReference>
<dbReference type="GO" id="GO:0046872">
    <property type="term" value="F:metal ion binding"/>
    <property type="evidence" value="ECO:0007669"/>
    <property type="project" value="UniProtKB-KW"/>
</dbReference>
<evidence type="ECO:0000256" key="2">
    <source>
        <dbReference type="ARBA" id="ARBA00022448"/>
    </source>
</evidence>
<dbReference type="Pfam" id="PF17147">
    <property type="entry name" value="PFOR_II"/>
    <property type="match status" value="1"/>
</dbReference>
<dbReference type="Gene3D" id="3.40.920.10">
    <property type="entry name" value="Pyruvate-ferredoxin oxidoreductase, PFOR, domain III"/>
    <property type="match status" value="1"/>
</dbReference>
<dbReference type="GO" id="GO:0051539">
    <property type="term" value="F:4 iron, 4 sulfur cluster binding"/>
    <property type="evidence" value="ECO:0007669"/>
    <property type="project" value="UniProtKB-KW"/>
</dbReference>
<dbReference type="FunFam" id="3.40.50.920:FF:000007">
    <property type="entry name" value="Pyruvate:ferredoxin (Flavodoxin) oxidoreductase"/>
    <property type="match status" value="1"/>
</dbReference>
<keyword evidence="6" id="KW-0560">Oxidoreductase</keyword>
<keyword evidence="5" id="KW-0249">Electron transport</keyword>
<dbReference type="InterPro" id="IPR029061">
    <property type="entry name" value="THDP-binding"/>
</dbReference>
<dbReference type="Gene3D" id="3.40.50.970">
    <property type="match status" value="2"/>
</dbReference>
<keyword evidence="4" id="KW-0479">Metal-binding</keyword>
<dbReference type="Pfam" id="PF02775">
    <property type="entry name" value="TPP_enzyme_C"/>
    <property type="match status" value="1"/>
</dbReference>
<proteinExistence type="inferred from homology"/>
<evidence type="ECO:0000256" key="3">
    <source>
        <dbReference type="ARBA" id="ARBA00022485"/>
    </source>
</evidence>
<protein>
    <submittedName>
        <fullName evidence="10">Pyruvate-ferredoxin/flavodoxin oxidoreductase</fullName>
    </submittedName>
</protein>
<accession>A0A1H2RLE2</accession>
<dbReference type="InterPro" id="IPR009014">
    <property type="entry name" value="Transketo_C/PFOR_II"/>
</dbReference>
<dbReference type="Pfam" id="PF10371">
    <property type="entry name" value="EKR"/>
    <property type="match status" value="1"/>
</dbReference>
<dbReference type="InterPro" id="IPR002869">
    <property type="entry name" value="Pyrv_flavodox_OxRed_cen"/>
</dbReference>
<sequence>MKNKEHIIVNANQAVAHIAYMTNEVFPIYPITPASEMAELVEEWSAHNQKNIFGNVPTTFEMQSEAGVAGAMHGSLQTGSLSSTFTASQGLLLMLPNMHKIAGELTPNVIHVATRAVASHALSVFGDHSDVMSARNTGYAFLASSSVQEAMDFALIAQAATLESCVPFLHFFDGFRTSHEVSKIEKVDIDVIKSMMKEDLVQEHQNRGLNPNNPHISGTSQGPDVFFQSREAVNPYYNNCPWIVQQKMDEFYHLTGRAYKVFEYVGHPEAEQVFISMASSTQTIEETIQVLNANGEKIGLVKARLYRPFSADMLIESIPSTCTSIAVLDRTKEAGSNGEPLYLDVVNSVFQSTKFKTLPKVFGGRYGLASKEFDPSMVKSIVENLKKGTLKSPFTVGIHDDVTNLSLVKSDFIKKFDRVEALFFETKSRQTQQNFDSFLKYVGESDEQFIQGYMEIDYKKSNSKAVSNLRFAQQAINAPYVISDAEFIGFADVTLLKEERNQIRVKQGGTVLVQSELDSTTFWKELPQTTQKTLIEKEAQLFIVDSNEKSIQNTLLQDCFLALTPKFYDLIPNQELLNKIQRVEMSDMAEAKTEIGFDDAFSKTLLGQLLANKGNQVSVSQLPADGVYPTGTSIFNKRKEEGVLPVWDADACIQCGACSMACPSGALRIKMYNKEVKEAAPSQWKDVEAKIGLPKMDLNYLSIQINPDQCTACENCVDACTDNALEMKPREEHHATSKENWNFFEQIPELDRSLINVQDVAQQQLQEPLFKYPMGVDGCAEAPYLKLLSQLYGDRMVVSNATGASSIFGGALPTTPWSKNEKGQGPAWSNSLFEDNAEYGLGFRLSIDQQEEDARTLLQDLADVVGYDLVCEILKAEQSSETEIALQRNRVSQLKAKLKQIHTPEANKLFKISDSLVKSNVWIVGGDGWAYDIGFGGLDHVLASGKNVNILVLDNEVYSNTGGQKSKATPFGARAKFAAKGQLKHKKDLGQLAMQYPDVYVASVAMGADQQHTLSAFLEAEQHDGPSLIIAYCHSPEHGVDMKRPSKYHKAAVNSGQWVLYRNKPNVNGLETNTFILDSKPPSISLEAYLSMEERFDTLMLHNATVLGEAQEFVDKRFQHYQKLASNGIQELVMQYSTQN</sequence>
<evidence type="ECO:0000259" key="9">
    <source>
        <dbReference type="PROSITE" id="PS51379"/>
    </source>
</evidence>
<evidence type="ECO:0000256" key="4">
    <source>
        <dbReference type="ARBA" id="ARBA00022723"/>
    </source>
</evidence>
<evidence type="ECO:0000313" key="10">
    <source>
        <dbReference type="EMBL" id="SDW19584.1"/>
    </source>
</evidence>
<dbReference type="PROSITE" id="PS51379">
    <property type="entry name" value="4FE4S_FER_2"/>
    <property type="match status" value="2"/>
</dbReference>
<keyword evidence="2" id="KW-0813">Transport</keyword>
<dbReference type="AlphaFoldDB" id="A0A1H2RLE2"/>
<reference evidence="11" key="1">
    <citation type="submission" date="2016-10" db="EMBL/GenBank/DDBJ databases">
        <authorList>
            <person name="Varghese N."/>
            <person name="Submissions S."/>
        </authorList>
    </citation>
    <scope>NUCLEOTIDE SEQUENCE [LARGE SCALE GENOMIC DNA]</scope>
    <source>
        <strain evidence="11">DSM 25030</strain>
    </source>
</reference>
<dbReference type="OrthoDB" id="9808559at2"/>
<dbReference type="InterPro" id="IPR011766">
    <property type="entry name" value="TPP_enzyme_TPP-bd"/>
</dbReference>
<keyword evidence="11" id="KW-1185">Reference proteome</keyword>
<dbReference type="Pfam" id="PF01558">
    <property type="entry name" value="POR"/>
    <property type="match status" value="1"/>
</dbReference>
<dbReference type="InterPro" id="IPR019456">
    <property type="entry name" value="Pyrv-flavodox_OxRtase_EKR"/>
</dbReference>
<dbReference type="SUPFAM" id="SSF54862">
    <property type="entry name" value="4Fe-4S ferredoxins"/>
    <property type="match status" value="1"/>
</dbReference>
<dbReference type="SUPFAM" id="SSF52922">
    <property type="entry name" value="TK C-terminal domain-like"/>
    <property type="match status" value="1"/>
</dbReference>
<dbReference type="FunFam" id="3.40.50.970:FF:000012">
    <property type="entry name" value="Pyruvate:ferredoxin (Flavodoxin) oxidoreductase"/>
    <property type="match status" value="1"/>
</dbReference>
<evidence type="ECO:0000256" key="8">
    <source>
        <dbReference type="ARBA" id="ARBA00023014"/>
    </source>
</evidence>
<dbReference type="GO" id="GO:0030976">
    <property type="term" value="F:thiamine pyrophosphate binding"/>
    <property type="evidence" value="ECO:0007669"/>
    <property type="project" value="InterPro"/>
</dbReference>
<name>A0A1H2RLE2_9FLAO</name>
<dbReference type="Gene3D" id="3.40.50.920">
    <property type="match status" value="1"/>
</dbReference>
<dbReference type="InterPro" id="IPR002880">
    <property type="entry name" value="Pyrv_Fd/Flavodoxin_OxRdtase_N"/>
</dbReference>
<evidence type="ECO:0000256" key="5">
    <source>
        <dbReference type="ARBA" id="ARBA00022982"/>
    </source>
</evidence>
<keyword evidence="3" id="KW-0004">4Fe-4S</keyword>
<dbReference type="PANTHER" id="PTHR32154">
    <property type="entry name" value="PYRUVATE-FLAVODOXIN OXIDOREDUCTASE-RELATED"/>
    <property type="match status" value="1"/>
</dbReference>
<dbReference type="GO" id="GO:0006979">
    <property type="term" value="P:response to oxidative stress"/>
    <property type="evidence" value="ECO:0007669"/>
    <property type="project" value="TreeGrafter"/>
</dbReference>
<dbReference type="CDD" id="cd07034">
    <property type="entry name" value="TPP_PYR_PFOR_IOR-alpha_like"/>
    <property type="match status" value="1"/>
</dbReference>
<keyword evidence="7" id="KW-0408">Iron</keyword>
<evidence type="ECO:0000256" key="7">
    <source>
        <dbReference type="ARBA" id="ARBA00023004"/>
    </source>
</evidence>
<comment type="similarity">
    <text evidence="1">Belongs to the pyruvate:ferredoxin/flavodoxin oxidoreductase family.</text>
</comment>
<dbReference type="Proteomes" id="UP000199592">
    <property type="component" value="Unassembled WGS sequence"/>
</dbReference>
<gene>
    <name evidence="10" type="ORF">SAMN04487892_0684</name>
</gene>
<dbReference type="GO" id="GO:0016903">
    <property type="term" value="F:oxidoreductase activity, acting on the aldehyde or oxo group of donors"/>
    <property type="evidence" value="ECO:0007669"/>
    <property type="project" value="InterPro"/>
</dbReference>
<dbReference type="InterPro" id="IPR050722">
    <property type="entry name" value="Pyruvate:ferred/Flavod_OxRd"/>
</dbReference>
<organism evidence="10 11">
    <name type="scientific">Flagellimonas zhangzhouensis</name>
    <dbReference type="NCBI Taxonomy" id="1073328"/>
    <lineage>
        <taxon>Bacteria</taxon>
        <taxon>Pseudomonadati</taxon>
        <taxon>Bacteroidota</taxon>
        <taxon>Flavobacteriia</taxon>
        <taxon>Flavobacteriales</taxon>
        <taxon>Flavobacteriaceae</taxon>
        <taxon>Flagellimonas</taxon>
    </lineage>
</organism>
<dbReference type="EMBL" id="FNMY01000001">
    <property type="protein sequence ID" value="SDW19584.1"/>
    <property type="molecule type" value="Genomic_DNA"/>
</dbReference>
<dbReference type="SUPFAM" id="SSF52518">
    <property type="entry name" value="Thiamin diphosphate-binding fold (THDP-binding)"/>
    <property type="match status" value="2"/>
</dbReference>
<feature type="domain" description="4Fe-4S ferredoxin-type" evidence="9">
    <location>
        <begin position="643"/>
        <end position="672"/>
    </location>
</feature>
<keyword evidence="10" id="KW-0670">Pyruvate</keyword>
<dbReference type="InterPro" id="IPR019752">
    <property type="entry name" value="Pyrv/ketoisovalerate_OxRed_cat"/>
</dbReference>